<dbReference type="AlphaFoldDB" id="A0A243S5W5"/>
<reference evidence="1 2" key="1">
    <citation type="submission" date="2017-05" db="EMBL/GenBank/DDBJ databases">
        <title>Biotechnological potential of actinobacteria isolated from South African environments.</title>
        <authorList>
            <person name="Le Roes-Hill M."/>
            <person name="Prins A."/>
            <person name="Durrell K.A."/>
        </authorList>
    </citation>
    <scope>NUCLEOTIDE SEQUENCE [LARGE SCALE GENOMIC DNA]</scope>
    <source>
        <strain evidence="1 2">HMC13</strain>
    </source>
</reference>
<name>A0A243S5W5_9ACTN</name>
<comment type="caution">
    <text evidence="1">The sequence shown here is derived from an EMBL/GenBank/DDBJ whole genome shotgun (WGS) entry which is preliminary data.</text>
</comment>
<protein>
    <submittedName>
        <fullName evidence="1">Uncharacterized protein</fullName>
    </submittedName>
</protein>
<dbReference type="Proteomes" id="UP000195105">
    <property type="component" value="Unassembled WGS sequence"/>
</dbReference>
<keyword evidence="2" id="KW-1185">Reference proteome</keyword>
<dbReference type="EMBL" id="NGFN01000058">
    <property type="protein sequence ID" value="OUD02923.1"/>
    <property type="molecule type" value="Genomic_DNA"/>
</dbReference>
<sequence>MSAPTSAAVTAGRHLALDQLRQIAGSRHGGVFLTHVDPSPSQAPMGCVEARISVGCAGLPLAENGLRLRSEEPVTLYIPRDLETSLRAPGGGMCPCR</sequence>
<dbReference type="RefSeq" id="WP_086600956.1">
    <property type="nucleotide sequence ID" value="NZ_NGFN01000058.1"/>
</dbReference>
<proteinExistence type="predicted"/>
<evidence type="ECO:0000313" key="2">
    <source>
        <dbReference type="Proteomes" id="UP000195105"/>
    </source>
</evidence>
<gene>
    <name evidence="1" type="ORF">CA983_12445</name>
</gene>
<accession>A0A243S5W5</accession>
<evidence type="ECO:0000313" key="1">
    <source>
        <dbReference type="EMBL" id="OUD02923.1"/>
    </source>
</evidence>
<organism evidence="1 2">
    <name type="scientific">Streptomyces swartbergensis</name>
    <dbReference type="NCBI Taxonomy" id="487165"/>
    <lineage>
        <taxon>Bacteria</taxon>
        <taxon>Bacillati</taxon>
        <taxon>Actinomycetota</taxon>
        <taxon>Actinomycetes</taxon>
        <taxon>Kitasatosporales</taxon>
        <taxon>Streptomycetaceae</taxon>
        <taxon>Streptomyces</taxon>
    </lineage>
</organism>